<feature type="region of interest" description="Disordered" evidence="1">
    <location>
        <begin position="1"/>
        <end position="29"/>
    </location>
</feature>
<evidence type="ECO:0000313" key="2">
    <source>
        <dbReference type="EMBL" id="OMO88464.1"/>
    </source>
</evidence>
<evidence type="ECO:0000313" key="3">
    <source>
        <dbReference type="Proteomes" id="UP000187203"/>
    </source>
</evidence>
<name>A0A1R3J0V7_9ROSI</name>
<dbReference type="AlphaFoldDB" id="A0A1R3J0V7"/>
<gene>
    <name evidence="2" type="ORF">COLO4_20245</name>
</gene>
<protein>
    <submittedName>
        <fullName evidence="2">Uncharacterized protein</fullName>
    </submittedName>
</protein>
<evidence type="ECO:0000256" key="1">
    <source>
        <dbReference type="SAM" id="MobiDB-lite"/>
    </source>
</evidence>
<accession>A0A1R3J0V7</accession>
<dbReference type="EMBL" id="AWUE01017064">
    <property type="protein sequence ID" value="OMO88464.1"/>
    <property type="molecule type" value="Genomic_DNA"/>
</dbReference>
<reference evidence="3" key="1">
    <citation type="submission" date="2013-09" db="EMBL/GenBank/DDBJ databases">
        <title>Corchorus olitorius genome sequencing.</title>
        <authorList>
            <person name="Alam M."/>
            <person name="Haque M.S."/>
            <person name="Islam M.S."/>
            <person name="Emdad E.M."/>
            <person name="Islam M.M."/>
            <person name="Ahmed B."/>
            <person name="Halim A."/>
            <person name="Hossen Q.M.M."/>
            <person name="Hossain M.Z."/>
            <person name="Ahmed R."/>
            <person name="Khan M.M."/>
            <person name="Islam R."/>
            <person name="Rashid M.M."/>
            <person name="Khan S.A."/>
            <person name="Rahman M.S."/>
            <person name="Alam M."/>
            <person name="Yahiya A.S."/>
            <person name="Khan M.S."/>
            <person name="Azam M.S."/>
            <person name="Haque T."/>
            <person name="Lashkar M.Z.H."/>
            <person name="Akhand A.I."/>
            <person name="Morshed G."/>
            <person name="Roy S."/>
            <person name="Uddin K.S."/>
            <person name="Rabeya T."/>
            <person name="Hossain A.S."/>
            <person name="Chowdhury A."/>
            <person name="Snigdha A.R."/>
            <person name="Mortoza M.S."/>
            <person name="Matin S.A."/>
            <person name="Hoque S.M.E."/>
            <person name="Islam M.K."/>
            <person name="Roy D.K."/>
            <person name="Haider R."/>
            <person name="Moosa M.M."/>
            <person name="Elias S.M."/>
            <person name="Hasan A.M."/>
            <person name="Jahan S."/>
            <person name="Shafiuddin M."/>
            <person name="Mahmood N."/>
            <person name="Shommy N.S."/>
        </authorList>
    </citation>
    <scope>NUCLEOTIDE SEQUENCE [LARGE SCALE GENOMIC DNA]</scope>
    <source>
        <strain evidence="3">cv. O-4</strain>
    </source>
</reference>
<comment type="caution">
    <text evidence="2">The sequence shown here is derived from an EMBL/GenBank/DDBJ whole genome shotgun (WGS) entry which is preliminary data.</text>
</comment>
<proteinExistence type="predicted"/>
<keyword evidence="3" id="KW-1185">Reference proteome</keyword>
<sequence length="29" mass="3194">MAFIPTPNVEKSNRKVRGKQPPEAAQGIE</sequence>
<organism evidence="2 3">
    <name type="scientific">Corchorus olitorius</name>
    <dbReference type="NCBI Taxonomy" id="93759"/>
    <lineage>
        <taxon>Eukaryota</taxon>
        <taxon>Viridiplantae</taxon>
        <taxon>Streptophyta</taxon>
        <taxon>Embryophyta</taxon>
        <taxon>Tracheophyta</taxon>
        <taxon>Spermatophyta</taxon>
        <taxon>Magnoliopsida</taxon>
        <taxon>eudicotyledons</taxon>
        <taxon>Gunneridae</taxon>
        <taxon>Pentapetalae</taxon>
        <taxon>rosids</taxon>
        <taxon>malvids</taxon>
        <taxon>Malvales</taxon>
        <taxon>Malvaceae</taxon>
        <taxon>Grewioideae</taxon>
        <taxon>Apeibeae</taxon>
        <taxon>Corchorus</taxon>
    </lineage>
</organism>
<dbReference type="Proteomes" id="UP000187203">
    <property type="component" value="Unassembled WGS sequence"/>
</dbReference>